<feature type="compositionally biased region" description="Polar residues" evidence="1">
    <location>
        <begin position="28"/>
        <end position="46"/>
    </location>
</feature>
<feature type="compositionally biased region" description="Polar residues" evidence="1">
    <location>
        <begin position="185"/>
        <end position="214"/>
    </location>
</feature>
<dbReference type="Proteomes" id="UP000054007">
    <property type="component" value="Unassembled WGS sequence"/>
</dbReference>
<proteinExistence type="predicted"/>
<dbReference type="STRING" id="1314674.A0A0D7AX44"/>
<feature type="compositionally biased region" description="Polar residues" evidence="1">
    <location>
        <begin position="277"/>
        <end position="297"/>
    </location>
</feature>
<feature type="region of interest" description="Disordered" evidence="1">
    <location>
        <begin position="148"/>
        <end position="307"/>
    </location>
</feature>
<keyword evidence="2" id="KW-1133">Transmembrane helix</keyword>
<keyword evidence="2" id="KW-0812">Transmembrane</keyword>
<dbReference type="OrthoDB" id="3251367at2759"/>
<sequence length="593" mass="65517">MPFFKISRSNSGRKTPEKDGQKSPLRVTISSPMPMGSTSLTGIESNSPSATRSVGSSSSSHSGAPTSAGQPTNVAWMSVPHRDGQMMARVPIVIPPPPVHGHFEPSQPQLYPAEVSRSASLPNASSDMLRLRLDPSSASLEVPITYQHGKPLSPIEEQDYFSPDSSRRSRGLPEPSPSSSTSSTAVTINRPSPSITASHSPFISRPLNRSGSGASSRTHTSTVSTVQSPVGPPLECNSSTPASNPGVTHDTQGLRSHPGATTLPTIQGSVEGADSIDNATDSSVLSQRAESFHTASGDSAEIDLGEIEDDGFRQSLWKGKERETMSSPPSVYFHSTPIQRQEGLVEVPSDAYARPMSGATLHSRSPPSTSDSFIHNRWDRFKAFYSPFDRPENNPDYGHPPRFTPAFWTFWLGFFCPFLWLIGGWHFSNFGEIPPKMTFWEFYFDAGYWKVVYGTSTLWTRRKSGKEAMLPQWTDEKQAYHDQIARMHERKGSMKRRGFLFGYPFVPRPPPSPPSWASRVVHGVFSPILRFFDQLYGMKLVDIRGGREETDRRMFDPWIQRCRYALCYLLVFGLLATVATATVLLVVNIRDAT</sequence>
<evidence type="ECO:0000256" key="1">
    <source>
        <dbReference type="SAM" id="MobiDB-lite"/>
    </source>
</evidence>
<gene>
    <name evidence="3" type="ORF">CYLTODRAFT_426816</name>
</gene>
<name>A0A0D7AX44_9AGAR</name>
<evidence type="ECO:0000256" key="2">
    <source>
        <dbReference type="SAM" id="Phobius"/>
    </source>
</evidence>
<organism evidence="3 4">
    <name type="scientific">Cylindrobasidium torrendii FP15055 ss-10</name>
    <dbReference type="NCBI Taxonomy" id="1314674"/>
    <lineage>
        <taxon>Eukaryota</taxon>
        <taxon>Fungi</taxon>
        <taxon>Dikarya</taxon>
        <taxon>Basidiomycota</taxon>
        <taxon>Agaricomycotina</taxon>
        <taxon>Agaricomycetes</taxon>
        <taxon>Agaricomycetidae</taxon>
        <taxon>Agaricales</taxon>
        <taxon>Marasmiineae</taxon>
        <taxon>Physalacriaceae</taxon>
        <taxon>Cylindrobasidium</taxon>
    </lineage>
</organism>
<keyword evidence="4" id="KW-1185">Reference proteome</keyword>
<evidence type="ECO:0000313" key="4">
    <source>
        <dbReference type="Proteomes" id="UP000054007"/>
    </source>
</evidence>
<dbReference type="EMBL" id="KN880770">
    <property type="protein sequence ID" value="KIY62565.1"/>
    <property type="molecule type" value="Genomic_DNA"/>
</dbReference>
<accession>A0A0D7AX44</accession>
<reference evidence="3 4" key="1">
    <citation type="journal article" date="2015" name="Fungal Genet. Biol.">
        <title>Evolution of novel wood decay mechanisms in Agaricales revealed by the genome sequences of Fistulina hepatica and Cylindrobasidium torrendii.</title>
        <authorList>
            <person name="Floudas D."/>
            <person name="Held B.W."/>
            <person name="Riley R."/>
            <person name="Nagy L.G."/>
            <person name="Koehler G."/>
            <person name="Ransdell A.S."/>
            <person name="Younus H."/>
            <person name="Chow J."/>
            <person name="Chiniquy J."/>
            <person name="Lipzen A."/>
            <person name="Tritt A."/>
            <person name="Sun H."/>
            <person name="Haridas S."/>
            <person name="LaButti K."/>
            <person name="Ohm R.A."/>
            <person name="Kues U."/>
            <person name="Blanchette R.A."/>
            <person name="Grigoriev I.V."/>
            <person name="Minto R.E."/>
            <person name="Hibbett D.S."/>
        </authorList>
    </citation>
    <scope>NUCLEOTIDE SEQUENCE [LARGE SCALE GENOMIC DNA]</scope>
    <source>
        <strain evidence="3 4">FP15055 ss-10</strain>
    </source>
</reference>
<protein>
    <submittedName>
        <fullName evidence="3">Uncharacterized protein</fullName>
    </submittedName>
</protein>
<feature type="compositionally biased region" description="Low complexity" evidence="1">
    <location>
        <begin position="47"/>
        <end position="69"/>
    </location>
</feature>
<feature type="region of interest" description="Disordered" evidence="1">
    <location>
        <begin position="1"/>
        <end position="74"/>
    </location>
</feature>
<keyword evidence="2" id="KW-0472">Membrane</keyword>
<feature type="transmembrane region" description="Helical" evidence="2">
    <location>
        <begin position="562"/>
        <end position="587"/>
    </location>
</feature>
<feature type="transmembrane region" description="Helical" evidence="2">
    <location>
        <begin position="406"/>
        <end position="427"/>
    </location>
</feature>
<feature type="compositionally biased region" description="Low complexity" evidence="1">
    <location>
        <begin position="215"/>
        <end position="229"/>
    </location>
</feature>
<dbReference type="AlphaFoldDB" id="A0A0D7AX44"/>
<feature type="compositionally biased region" description="Polar residues" evidence="1">
    <location>
        <begin position="236"/>
        <end position="254"/>
    </location>
</feature>
<evidence type="ECO:0000313" key="3">
    <source>
        <dbReference type="EMBL" id="KIY62565.1"/>
    </source>
</evidence>